<dbReference type="Pfam" id="PF04013">
    <property type="entry name" value="Methyltrn_RNA_2"/>
    <property type="match status" value="1"/>
</dbReference>
<keyword evidence="1 6" id="KW-0963">Cytoplasm</keyword>
<dbReference type="HAMAP" id="MF_00587">
    <property type="entry name" value="tRNA_methyltr_TrmY"/>
    <property type="match status" value="1"/>
</dbReference>
<dbReference type="EMBL" id="LYOR01000003">
    <property type="protein sequence ID" value="OFV66366.1"/>
    <property type="molecule type" value="Genomic_DNA"/>
</dbReference>
<keyword evidence="3 6" id="KW-0808">Transferase</keyword>
<dbReference type="InterPro" id="IPR029026">
    <property type="entry name" value="tRNA_m1G_MTases_N"/>
</dbReference>
<keyword evidence="2 6" id="KW-0489">Methyltransferase</keyword>
<evidence type="ECO:0000256" key="6">
    <source>
        <dbReference type="HAMAP-Rule" id="MF_00587"/>
    </source>
</evidence>
<comment type="caution">
    <text evidence="7">The sequence shown here is derived from an EMBL/GenBank/DDBJ whole genome shotgun (WGS) entry which is preliminary data.</text>
</comment>
<dbReference type="SUPFAM" id="SSF75217">
    <property type="entry name" value="alpha/beta knot"/>
    <property type="match status" value="1"/>
</dbReference>
<evidence type="ECO:0000256" key="2">
    <source>
        <dbReference type="ARBA" id="ARBA00022603"/>
    </source>
</evidence>
<dbReference type="GO" id="GO:0008757">
    <property type="term" value="F:S-adenosylmethionine-dependent methyltransferase activity"/>
    <property type="evidence" value="ECO:0007669"/>
    <property type="project" value="UniProtKB-UniRule"/>
</dbReference>
<comment type="function">
    <text evidence="6">Specifically catalyzes the N1-methylation of pseudouridine at position 54 (Psi54) in tRNAs.</text>
</comment>
<sequence length="245" mass="27551">MIGFSYSETTSPLLLSVPWLYISLKSIKIYPGYRRYEIMKHIAVIGNRAVTSPDFSLNDLPGSAGRIDILCRCVNSAFLLSHGIRKDVILYLILRGAGDPPKIITLDGRYLKHLNPDERSTGALLKIALKKGLGLKDGEMQRSTPGITVRRGDLRDLIKDGNFDPVIYLHEASGDIRKMREAIKEWLEKTPLFVLGDHIGVSREDEEFLDELDAIRVSLGPRSLHADHCITILLNEIDRIELDYA</sequence>
<dbReference type="InterPro" id="IPR029028">
    <property type="entry name" value="Alpha/beta_knot_MTases"/>
</dbReference>
<evidence type="ECO:0000256" key="1">
    <source>
        <dbReference type="ARBA" id="ARBA00022490"/>
    </source>
</evidence>
<dbReference type="AlphaFoldDB" id="A0A1F2P6W8"/>
<comment type="subunit">
    <text evidence="6">Homodimer.</text>
</comment>
<evidence type="ECO:0000313" key="7">
    <source>
        <dbReference type="EMBL" id="OFV66366.1"/>
    </source>
</evidence>
<dbReference type="NCBIfam" id="NF002560">
    <property type="entry name" value="PRK02135.1"/>
    <property type="match status" value="1"/>
</dbReference>
<comment type="catalytic activity">
    <reaction evidence="6">
        <text>pseudouridine(54) in tRNA + S-adenosyl-L-methionine = N(1)-methylpseudouridine(54) in tRNA + S-adenosyl-L-homocysteine + H(+)</text>
        <dbReference type="Rhea" id="RHEA:55292"/>
        <dbReference type="Rhea" id="RHEA-COMP:14140"/>
        <dbReference type="Rhea" id="RHEA-COMP:14141"/>
        <dbReference type="ChEBI" id="CHEBI:15378"/>
        <dbReference type="ChEBI" id="CHEBI:57856"/>
        <dbReference type="ChEBI" id="CHEBI:59789"/>
        <dbReference type="ChEBI" id="CHEBI:65314"/>
        <dbReference type="ChEBI" id="CHEBI:74890"/>
        <dbReference type="EC" id="2.1.1.257"/>
    </reaction>
</comment>
<accession>A0A1F2P6W8</accession>
<gene>
    <name evidence="6" type="primary">trmY</name>
    <name evidence="7" type="ORF">SBU_000908</name>
</gene>
<dbReference type="InterPro" id="IPR007158">
    <property type="entry name" value="TrmY"/>
</dbReference>
<dbReference type="Proteomes" id="UP000185779">
    <property type="component" value="Unassembled WGS sequence"/>
</dbReference>
<dbReference type="CDD" id="cd18087">
    <property type="entry name" value="TrmY-like"/>
    <property type="match status" value="1"/>
</dbReference>
<dbReference type="GO" id="GO:0005737">
    <property type="term" value="C:cytoplasm"/>
    <property type="evidence" value="ECO:0007669"/>
    <property type="project" value="UniProtKB-SubCell"/>
</dbReference>
<reference evidence="7" key="1">
    <citation type="submission" date="2016-05" db="EMBL/GenBank/DDBJ databases">
        <title>Microbial consortia oxidize butane by reversing methanogenesis.</title>
        <authorList>
            <person name="Laso-Perez R."/>
            <person name="Richter M."/>
            <person name="Wegener G."/>
            <person name="Musat F."/>
        </authorList>
    </citation>
    <scope>NUCLEOTIDE SEQUENCE [LARGE SCALE GENOMIC DNA]</scope>
    <source>
        <strain evidence="7">BOX1</strain>
    </source>
</reference>
<feature type="binding site" evidence="6">
    <location>
        <position position="196"/>
    </location>
    <ligand>
        <name>S-adenosyl-L-methionine</name>
        <dbReference type="ChEBI" id="CHEBI:59789"/>
    </ligand>
</feature>
<feature type="binding site" evidence="6">
    <location>
        <position position="229"/>
    </location>
    <ligand>
        <name>S-adenosyl-L-methionine</name>
        <dbReference type="ChEBI" id="CHEBI:59789"/>
    </ligand>
</feature>
<evidence type="ECO:0000256" key="5">
    <source>
        <dbReference type="ARBA" id="ARBA00022694"/>
    </source>
</evidence>
<comment type="subcellular location">
    <subcellularLocation>
        <location evidence="6">Cytoplasm</location>
    </subcellularLocation>
</comment>
<proteinExistence type="inferred from homology"/>
<comment type="caution">
    <text evidence="6">Lacks conserved residue(s) required for the propagation of feature annotation.</text>
</comment>
<evidence type="ECO:0000256" key="4">
    <source>
        <dbReference type="ARBA" id="ARBA00022691"/>
    </source>
</evidence>
<keyword evidence="5 6" id="KW-0819">tRNA processing</keyword>
<evidence type="ECO:0000256" key="3">
    <source>
        <dbReference type="ARBA" id="ARBA00022679"/>
    </source>
</evidence>
<organism evidence="7 8">
    <name type="scientific">Candidatus Syntropharchaeum butanivorans</name>
    <dbReference type="NCBI Taxonomy" id="1839936"/>
    <lineage>
        <taxon>Archaea</taxon>
        <taxon>Methanobacteriati</taxon>
        <taxon>Methanobacteriota</taxon>
        <taxon>Stenosarchaea group</taxon>
        <taxon>Methanomicrobia</taxon>
        <taxon>Methanosarcinales</taxon>
        <taxon>ANME-2 cluster</taxon>
        <taxon>Candidatus Syntropharchaeum</taxon>
    </lineage>
</organism>
<feature type="binding site" evidence="6">
    <location>
        <position position="169"/>
    </location>
    <ligand>
        <name>S-adenosyl-L-methionine</name>
        <dbReference type="ChEBI" id="CHEBI:59789"/>
    </ligand>
</feature>
<evidence type="ECO:0000313" key="8">
    <source>
        <dbReference type="Proteomes" id="UP000185779"/>
    </source>
</evidence>
<dbReference type="PANTHER" id="PTHR40703:SF1">
    <property type="entry name" value="TRNA (PSEUDOURIDINE(54)-N(1))-METHYLTRANSFERASE"/>
    <property type="match status" value="1"/>
</dbReference>
<dbReference type="GO" id="GO:0030488">
    <property type="term" value="P:tRNA methylation"/>
    <property type="evidence" value="ECO:0007669"/>
    <property type="project" value="UniProtKB-UniRule"/>
</dbReference>
<keyword evidence="4 6" id="KW-0949">S-adenosyl-L-methionine</keyword>
<dbReference type="PATRIC" id="fig|1839936.3.peg.916"/>
<dbReference type="STRING" id="1839936.SBU_000908"/>
<dbReference type="GO" id="GO:0008175">
    <property type="term" value="F:tRNA methyltransferase activity"/>
    <property type="evidence" value="ECO:0007669"/>
    <property type="project" value="UniProtKB-UniRule"/>
</dbReference>
<comment type="similarity">
    <text evidence="6">Belongs to the methyltransferase superfamily. TrmY family.</text>
</comment>
<dbReference type="EC" id="2.1.1.257" evidence="6"/>
<dbReference type="PANTHER" id="PTHR40703">
    <property type="entry name" value="TRNA (PSEUDOURIDINE(54)-N(1))-METHYLTRANSFERASE"/>
    <property type="match status" value="1"/>
</dbReference>
<keyword evidence="8" id="KW-1185">Reference proteome</keyword>
<dbReference type="Gene3D" id="3.40.1280.10">
    <property type="match status" value="1"/>
</dbReference>
<name>A0A1F2P6W8_9EURY</name>
<protein>
    <recommendedName>
        <fullName evidence="6">tRNA (pseudouridine(54)-N(1))-methyltransferase</fullName>
        <ecNumber evidence="6">2.1.1.257</ecNumber>
    </recommendedName>
</protein>